<dbReference type="EMBL" id="JADGJW010000761">
    <property type="protein sequence ID" value="KAJ3212830.1"/>
    <property type="molecule type" value="Genomic_DNA"/>
</dbReference>
<sequence>MGFLKLKSKKNNQDNFFINNTTTSFKVLVSNQVGYDPEFVEPKFNTLDNKGFLSQSRPNVSNATPANRNEETEIVVTGKPMVEEERLLFNNTETATLEPKETLYNLQVQTTNPNIPIRGSSQQPLPEVNKFKKLKNPTLQNLIVNDLHQNHTLSPPTVTTPLTATIDEIANPRDSTFFKNIYN</sequence>
<accession>A0AAD5XXF0</accession>
<organism evidence="1 2">
    <name type="scientific">Clydaea vesicula</name>
    <dbReference type="NCBI Taxonomy" id="447962"/>
    <lineage>
        <taxon>Eukaryota</taxon>
        <taxon>Fungi</taxon>
        <taxon>Fungi incertae sedis</taxon>
        <taxon>Chytridiomycota</taxon>
        <taxon>Chytridiomycota incertae sedis</taxon>
        <taxon>Chytridiomycetes</taxon>
        <taxon>Lobulomycetales</taxon>
        <taxon>Lobulomycetaceae</taxon>
        <taxon>Clydaea</taxon>
    </lineage>
</organism>
<gene>
    <name evidence="1" type="ORF">HK099_007661</name>
</gene>
<evidence type="ECO:0000313" key="1">
    <source>
        <dbReference type="EMBL" id="KAJ3212830.1"/>
    </source>
</evidence>
<reference evidence="1" key="1">
    <citation type="submission" date="2020-05" db="EMBL/GenBank/DDBJ databases">
        <title>Phylogenomic resolution of chytrid fungi.</title>
        <authorList>
            <person name="Stajich J.E."/>
            <person name="Amses K."/>
            <person name="Simmons R."/>
            <person name="Seto K."/>
            <person name="Myers J."/>
            <person name="Bonds A."/>
            <person name="Quandt C.A."/>
            <person name="Barry K."/>
            <person name="Liu P."/>
            <person name="Grigoriev I."/>
            <person name="Longcore J.E."/>
            <person name="James T.Y."/>
        </authorList>
    </citation>
    <scope>NUCLEOTIDE SEQUENCE</scope>
    <source>
        <strain evidence="1">JEL0476</strain>
    </source>
</reference>
<protein>
    <submittedName>
        <fullName evidence="1">Uncharacterized protein</fullName>
    </submittedName>
</protein>
<comment type="caution">
    <text evidence="1">The sequence shown here is derived from an EMBL/GenBank/DDBJ whole genome shotgun (WGS) entry which is preliminary data.</text>
</comment>
<name>A0AAD5XXF0_9FUNG</name>
<evidence type="ECO:0000313" key="2">
    <source>
        <dbReference type="Proteomes" id="UP001211065"/>
    </source>
</evidence>
<keyword evidence="2" id="KW-1185">Reference proteome</keyword>
<dbReference type="AlphaFoldDB" id="A0AAD5XXF0"/>
<proteinExistence type="predicted"/>
<dbReference type="Proteomes" id="UP001211065">
    <property type="component" value="Unassembled WGS sequence"/>
</dbReference>